<protein>
    <submittedName>
        <fullName evidence="12">Intramembrane protease RasP/YluC, implicated in cell division based on FtsL cleavage</fullName>
    </submittedName>
</protein>
<feature type="transmembrane region" description="Helical" evidence="10">
    <location>
        <begin position="6"/>
        <end position="30"/>
    </location>
</feature>
<dbReference type="Pfam" id="PF02163">
    <property type="entry name" value="Peptidase_M50"/>
    <property type="match status" value="1"/>
</dbReference>
<evidence type="ECO:0000313" key="12">
    <source>
        <dbReference type="EMBL" id="VAW87362.1"/>
    </source>
</evidence>
<evidence type="ECO:0000256" key="2">
    <source>
        <dbReference type="ARBA" id="ARBA00004141"/>
    </source>
</evidence>
<evidence type="ECO:0000256" key="8">
    <source>
        <dbReference type="ARBA" id="ARBA00023049"/>
    </source>
</evidence>
<evidence type="ECO:0000256" key="10">
    <source>
        <dbReference type="SAM" id="Phobius"/>
    </source>
</evidence>
<dbReference type="CDD" id="cd06163">
    <property type="entry name" value="S2P-M50_PDZ_RseP-like"/>
    <property type="match status" value="2"/>
</dbReference>
<reference evidence="12" key="1">
    <citation type="submission" date="2018-06" db="EMBL/GenBank/DDBJ databases">
        <authorList>
            <person name="Zhirakovskaya E."/>
        </authorList>
    </citation>
    <scope>NUCLEOTIDE SEQUENCE</scope>
</reference>
<dbReference type="SUPFAM" id="SSF50156">
    <property type="entry name" value="PDZ domain-like"/>
    <property type="match status" value="2"/>
</dbReference>
<keyword evidence="9 10" id="KW-0472">Membrane</keyword>
<sequence length="455" mass="49677">MMESVLSSVFFFIIAIGVLITVHEFGHFWVARKVGVKVIRFSVGFGKPLFRWRRANDETEYVIAMLPLGGYVQMLDEREGNVAPEELDRAFNRKSLASRTAIVAAGPVFNFILAIAIYWLILMIGVSGVKPIVGDINEASIASAGGFQRGDVITHVGDTKTVTWGTAAMALLDHSLDDELLVVRVLEDGVVSKMRQLDFSTPGLELERKNLLESIGINIMRPQIPARIGEVTPGGSADKAGIISGDLLLTADGEVVADWAKWVHIVRKNPETLLQVELERDGRVIVVDLRPARLATKEGEIGRIGATVNYPKELFEEFNAVERYSFFAAFNAAVVKTWDMSLLTLRMLGNMVVGNVSVDNLSGPISIAQYAGSSAGMGFVAFAGFLALISISLGVLNLLPIPMLDGGHLFYYLIEWIKGSAVSEETQMMGQRVGIALLVLVMVVAFYNDIDRLVS</sequence>
<evidence type="ECO:0000256" key="1">
    <source>
        <dbReference type="ARBA" id="ARBA00001947"/>
    </source>
</evidence>
<dbReference type="InterPro" id="IPR036034">
    <property type="entry name" value="PDZ_sf"/>
</dbReference>
<dbReference type="EMBL" id="UOFQ01000063">
    <property type="protein sequence ID" value="VAW87362.1"/>
    <property type="molecule type" value="Genomic_DNA"/>
</dbReference>
<evidence type="ECO:0000256" key="9">
    <source>
        <dbReference type="ARBA" id="ARBA00023136"/>
    </source>
</evidence>
<dbReference type="InterPro" id="IPR004387">
    <property type="entry name" value="Pept_M50_Zn"/>
</dbReference>
<dbReference type="Gene3D" id="2.30.42.10">
    <property type="match status" value="2"/>
</dbReference>
<organism evidence="12">
    <name type="scientific">hydrothermal vent metagenome</name>
    <dbReference type="NCBI Taxonomy" id="652676"/>
    <lineage>
        <taxon>unclassified sequences</taxon>
        <taxon>metagenomes</taxon>
        <taxon>ecological metagenomes</taxon>
    </lineage>
</organism>
<keyword evidence="5" id="KW-0378">Hydrolase</keyword>
<feature type="transmembrane region" description="Helical" evidence="10">
    <location>
        <begin position="433"/>
        <end position="450"/>
    </location>
</feature>
<dbReference type="PANTHER" id="PTHR42837">
    <property type="entry name" value="REGULATOR OF SIGMA-E PROTEASE RSEP"/>
    <property type="match status" value="1"/>
</dbReference>
<dbReference type="GO" id="GO:0016020">
    <property type="term" value="C:membrane"/>
    <property type="evidence" value="ECO:0007669"/>
    <property type="project" value="UniProtKB-SubCell"/>
</dbReference>
<dbReference type="InterPro" id="IPR008915">
    <property type="entry name" value="Peptidase_M50"/>
</dbReference>
<accession>A0A3B0ZJ33</accession>
<evidence type="ECO:0000256" key="3">
    <source>
        <dbReference type="ARBA" id="ARBA00022670"/>
    </source>
</evidence>
<dbReference type="GO" id="GO:0006508">
    <property type="term" value="P:proteolysis"/>
    <property type="evidence" value="ECO:0007669"/>
    <property type="project" value="UniProtKB-KW"/>
</dbReference>
<dbReference type="GO" id="GO:0051301">
    <property type="term" value="P:cell division"/>
    <property type="evidence" value="ECO:0007669"/>
    <property type="project" value="UniProtKB-KW"/>
</dbReference>
<comment type="subcellular location">
    <subcellularLocation>
        <location evidence="2">Membrane</location>
        <topology evidence="2">Multi-pass membrane protein</topology>
    </subcellularLocation>
</comment>
<dbReference type="NCBIfam" id="TIGR00054">
    <property type="entry name" value="RIP metalloprotease RseP"/>
    <property type="match status" value="1"/>
</dbReference>
<name>A0A3B0ZJ33_9ZZZZ</name>
<feature type="domain" description="PDZ" evidence="11">
    <location>
        <begin position="213"/>
        <end position="282"/>
    </location>
</feature>
<evidence type="ECO:0000256" key="5">
    <source>
        <dbReference type="ARBA" id="ARBA00022801"/>
    </source>
</evidence>
<evidence type="ECO:0000256" key="4">
    <source>
        <dbReference type="ARBA" id="ARBA00022692"/>
    </source>
</evidence>
<keyword evidence="12" id="KW-0132">Cell division</keyword>
<comment type="cofactor">
    <cofactor evidence="1">
        <name>Zn(2+)</name>
        <dbReference type="ChEBI" id="CHEBI:29105"/>
    </cofactor>
</comment>
<proteinExistence type="predicted"/>
<keyword evidence="6" id="KW-0862">Zinc</keyword>
<feature type="transmembrane region" description="Helical" evidence="10">
    <location>
        <begin position="101"/>
        <end position="121"/>
    </location>
</feature>
<evidence type="ECO:0000256" key="7">
    <source>
        <dbReference type="ARBA" id="ARBA00022989"/>
    </source>
</evidence>
<evidence type="ECO:0000256" key="6">
    <source>
        <dbReference type="ARBA" id="ARBA00022833"/>
    </source>
</evidence>
<keyword evidence="12" id="KW-0131">Cell cycle</keyword>
<dbReference type="InterPro" id="IPR001478">
    <property type="entry name" value="PDZ"/>
</dbReference>
<evidence type="ECO:0000259" key="11">
    <source>
        <dbReference type="SMART" id="SM00228"/>
    </source>
</evidence>
<keyword evidence="4 10" id="KW-0812">Transmembrane</keyword>
<dbReference type="PANTHER" id="PTHR42837:SF2">
    <property type="entry name" value="MEMBRANE METALLOPROTEASE ARASP2, CHLOROPLASTIC-RELATED"/>
    <property type="match status" value="1"/>
</dbReference>
<feature type="domain" description="PDZ" evidence="11">
    <location>
        <begin position="120"/>
        <end position="189"/>
    </location>
</feature>
<gene>
    <name evidence="12" type="ORF">MNBD_GAMMA17-1587</name>
</gene>
<keyword evidence="7 10" id="KW-1133">Transmembrane helix</keyword>
<keyword evidence="3 12" id="KW-0645">Protease</keyword>
<dbReference type="AlphaFoldDB" id="A0A3B0ZJ33"/>
<dbReference type="GO" id="GO:0004222">
    <property type="term" value="F:metalloendopeptidase activity"/>
    <property type="evidence" value="ECO:0007669"/>
    <property type="project" value="InterPro"/>
</dbReference>
<keyword evidence="8" id="KW-0482">Metalloprotease</keyword>
<feature type="transmembrane region" description="Helical" evidence="10">
    <location>
        <begin position="375"/>
        <end position="399"/>
    </location>
</feature>
<dbReference type="SMART" id="SM00228">
    <property type="entry name" value="PDZ"/>
    <property type="match status" value="2"/>
</dbReference>